<dbReference type="Gene3D" id="1.20.58.320">
    <property type="entry name" value="TPR-like"/>
    <property type="match status" value="1"/>
</dbReference>
<dbReference type="Pfam" id="PF06041">
    <property type="entry name" value="DUF924"/>
    <property type="match status" value="1"/>
</dbReference>
<evidence type="ECO:0000256" key="1">
    <source>
        <dbReference type="SAM" id="MobiDB-lite"/>
    </source>
</evidence>
<comment type="caution">
    <text evidence="3">The sequence shown here is derived from an EMBL/GenBank/DDBJ whole genome shotgun (WGS) entry which is preliminary data.</text>
</comment>
<dbReference type="EMBL" id="PTQR01000066">
    <property type="protein sequence ID" value="TKX22579.1"/>
    <property type="molecule type" value="Genomic_DNA"/>
</dbReference>
<evidence type="ECO:0008006" key="5">
    <source>
        <dbReference type="Google" id="ProtNLM"/>
    </source>
</evidence>
<keyword evidence="2" id="KW-0812">Transmembrane</keyword>
<feature type="region of interest" description="Disordered" evidence="1">
    <location>
        <begin position="1"/>
        <end position="27"/>
    </location>
</feature>
<dbReference type="Proteomes" id="UP000308133">
    <property type="component" value="Unassembled WGS sequence"/>
</dbReference>
<protein>
    <recommendedName>
        <fullName evidence="5">DUF924-domain-containing protein</fullName>
    </recommendedName>
</protein>
<evidence type="ECO:0000313" key="4">
    <source>
        <dbReference type="Proteomes" id="UP000308133"/>
    </source>
</evidence>
<proteinExistence type="predicted"/>
<reference evidence="3 4" key="1">
    <citation type="submission" date="2018-02" db="EMBL/GenBank/DDBJ databases">
        <title>Draft genome sequences of Elsinoe sp., causing black scab on jojoba.</title>
        <authorList>
            <person name="Stodart B."/>
            <person name="Jeffress S."/>
            <person name="Ash G."/>
            <person name="Arun Chinnappa K."/>
        </authorList>
    </citation>
    <scope>NUCLEOTIDE SEQUENCE [LARGE SCALE GENOMIC DNA]</scope>
    <source>
        <strain evidence="3 4">Hillstone_2</strain>
    </source>
</reference>
<dbReference type="SUPFAM" id="SSF48452">
    <property type="entry name" value="TPR-like"/>
    <property type="match status" value="1"/>
</dbReference>
<dbReference type="InterPro" id="IPR010323">
    <property type="entry name" value="DUF924"/>
</dbReference>
<organism evidence="3 4">
    <name type="scientific">Elsinoe australis</name>
    <dbReference type="NCBI Taxonomy" id="40998"/>
    <lineage>
        <taxon>Eukaryota</taxon>
        <taxon>Fungi</taxon>
        <taxon>Dikarya</taxon>
        <taxon>Ascomycota</taxon>
        <taxon>Pezizomycotina</taxon>
        <taxon>Dothideomycetes</taxon>
        <taxon>Dothideomycetidae</taxon>
        <taxon>Myriangiales</taxon>
        <taxon>Elsinoaceae</taxon>
        <taxon>Elsinoe</taxon>
    </lineage>
</organism>
<dbReference type="Gene3D" id="1.25.40.10">
    <property type="entry name" value="Tetratricopeptide repeat domain"/>
    <property type="match status" value="1"/>
</dbReference>
<dbReference type="AlphaFoldDB" id="A0A4U7AWJ2"/>
<keyword evidence="2" id="KW-0472">Membrane</keyword>
<feature type="transmembrane region" description="Helical" evidence="2">
    <location>
        <begin position="32"/>
        <end position="50"/>
    </location>
</feature>
<gene>
    <name evidence="3" type="ORF">C1H76_5362</name>
</gene>
<keyword evidence="2" id="KW-1133">Transmembrane helix</keyword>
<accession>A0A4U7AWJ2</accession>
<name>A0A4U7AWJ2_9PEZI</name>
<sequence length="337" mass="37884">MANDIHVGPRHGGDEKTPPRRSSATKSATTRYILPLSLLTLLMSVLFASLPRPNLSSLSRLIPTIRTSHRAMTSTTPAPLPALDRNHFNPTLYTSILDAWFADQPPSSLLPTEASSKRWFSNPDKSAAAAFDTSLRTAFLPALTTLLPSRLALPHPTTFAEEVALAPNLAAPFLPDILPASTSPSDVQRAADNALALVLLLDQIPRNIFRTEQGVIYTHFDLLSRAVVRTLLGQEADKRPDWSAGTRENMARRMWFYLPLMHSEWVEDHEGWTRENEGIKETEENKGFLEFARGFEERHAVIIRRFGRYPYRNEAVGRETTEEERVWIEEGGERFSA</sequence>
<dbReference type="InterPro" id="IPR011990">
    <property type="entry name" value="TPR-like_helical_dom_sf"/>
</dbReference>
<evidence type="ECO:0000256" key="2">
    <source>
        <dbReference type="SAM" id="Phobius"/>
    </source>
</evidence>
<evidence type="ECO:0000313" key="3">
    <source>
        <dbReference type="EMBL" id="TKX22579.1"/>
    </source>
</evidence>